<evidence type="ECO:0000313" key="2">
    <source>
        <dbReference type="EMBL" id="TXG91158.1"/>
    </source>
</evidence>
<organism evidence="2 3">
    <name type="scientific">Rhodococcus rhodnii</name>
    <dbReference type="NCBI Taxonomy" id="38312"/>
    <lineage>
        <taxon>Bacteria</taxon>
        <taxon>Bacillati</taxon>
        <taxon>Actinomycetota</taxon>
        <taxon>Actinomycetes</taxon>
        <taxon>Mycobacteriales</taxon>
        <taxon>Nocardiaceae</taxon>
        <taxon>Rhodococcus</taxon>
    </lineage>
</organism>
<feature type="transmembrane region" description="Helical" evidence="1">
    <location>
        <begin position="140"/>
        <end position="158"/>
    </location>
</feature>
<dbReference type="Proteomes" id="UP000471120">
    <property type="component" value="Unassembled WGS sequence"/>
</dbReference>
<comment type="caution">
    <text evidence="2">The sequence shown here is derived from an EMBL/GenBank/DDBJ whole genome shotgun (WGS) entry which is preliminary data.</text>
</comment>
<dbReference type="NCBIfam" id="NF038065">
    <property type="entry name" value="Pr6Pr"/>
    <property type="match status" value="1"/>
</dbReference>
<feature type="transmembrane region" description="Helical" evidence="1">
    <location>
        <begin position="108"/>
        <end position="133"/>
    </location>
</feature>
<evidence type="ECO:0008006" key="4">
    <source>
        <dbReference type="Google" id="ProtNLM"/>
    </source>
</evidence>
<proteinExistence type="predicted"/>
<dbReference type="InterPro" id="IPR049713">
    <property type="entry name" value="Pr6Pr-like"/>
</dbReference>
<keyword evidence="1" id="KW-0472">Membrane</keyword>
<accession>A0A6P2CJL8</accession>
<dbReference type="EMBL" id="QRCM01000001">
    <property type="protein sequence ID" value="TXG91158.1"/>
    <property type="molecule type" value="Genomic_DNA"/>
</dbReference>
<name>A0A6P2CJL8_9NOCA</name>
<protein>
    <recommendedName>
        <fullName evidence="4">Pr6Pr family membrane protein</fullName>
    </recommendedName>
</protein>
<keyword evidence="1" id="KW-0812">Transmembrane</keyword>
<keyword evidence="1" id="KW-1133">Transmembrane helix</keyword>
<reference evidence="2 3" key="1">
    <citation type="submission" date="2018-07" db="EMBL/GenBank/DDBJ databases">
        <title>Genome sequence of Rhodococcus rhodnii ATCC 35071 from Rhodnius prolixus.</title>
        <authorList>
            <person name="Patel V."/>
            <person name="Vogel K.J."/>
        </authorList>
    </citation>
    <scope>NUCLEOTIDE SEQUENCE [LARGE SCALE GENOMIC DNA]</scope>
    <source>
        <strain evidence="2 3">ATCC 35071</strain>
    </source>
</reference>
<gene>
    <name evidence="2" type="ORF">DW322_14200</name>
</gene>
<sequence>MPYSLVAGIAGLCLVVQVWLVATGGGDGTAARRLLELASYFTIQSTVLVTVTSVLLARSMSRPSPGFRAVHLDALVGITVTGLVYTVVLADDNSPTGVAAVVDKGLHYVVPALTILTWLAFGPTLVLDAAVIARALIWPLAWLAYTFAHGAITGWYPYPFLDVAHLGAGTAAVNVGWVLVTGVVVAAVLWALGRATESVRTRVRRAAAG</sequence>
<evidence type="ECO:0000313" key="3">
    <source>
        <dbReference type="Proteomes" id="UP000471120"/>
    </source>
</evidence>
<feature type="transmembrane region" description="Helical" evidence="1">
    <location>
        <begin position="39"/>
        <end position="57"/>
    </location>
</feature>
<evidence type="ECO:0000256" key="1">
    <source>
        <dbReference type="SAM" id="Phobius"/>
    </source>
</evidence>
<dbReference type="AlphaFoldDB" id="A0A6P2CJL8"/>
<feature type="transmembrane region" description="Helical" evidence="1">
    <location>
        <begin position="170"/>
        <end position="192"/>
    </location>
</feature>
<feature type="transmembrane region" description="Helical" evidence="1">
    <location>
        <begin position="69"/>
        <end position="88"/>
    </location>
</feature>